<name>A0A6M1S4Y8_9HYPH</name>
<dbReference type="InterPro" id="IPR050570">
    <property type="entry name" value="Cell_wall_metabolism_enzyme"/>
</dbReference>
<evidence type="ECO:0000256" key="3">
    <source>
        <dbReference type="ARBA" id="ARBA00022723"/>
    </source>
</evidence>
<dbReference type="PANTHER" id="PTHR21666:SF288">
    <property type="entry name" value="CELL DIVISION PROTEIN YTFB"/>
    <property type="match status" value="1"/>
</dbReference>
<evidence type="ECO:0000256" key="5">
    <source>
        <dbReference type="ARBA" id="ARBA00022833"/>
    </source>
</evidence>
<evidence type="ECO:0000256" key="4">
    <source>
        <dbReference type="ARBA" id="ARBA00022801"/>
    </source>
</evidence>
<feature type="chain" id="PRO_5026974023" evidence="9">
    <location>
        <begin position="38"/>
        <end position="491"/>
    </location>
</feature>
<evidence type="ECO:0000256" key="8">
    <source>
        <dbReference type="SAM" id="MobiDB-lite"/>
    </source>
</evidence>
<keyword evidence="3" id="KW-0479">Metal-binding</keyword>
<keyword evidence="9" id="KW-0732">Signal</keyword>
<evidence type="ECO:0000313" key="12">
    <source>
        <dbReference type="Proteomes" id="UP000477849"/>
    </source>
</evidence>
<dbReference type="GO" id="GO:0006508">
    <property type="term" value="P:proteolysis"/>
    <property type="evidence" value="ECO:0007669"/>
    <property type="project" value="UniProtKB-KW"/>
</dbReference>
<evidence type="ECO:0000313" key="11">
    <source>
        <dbReference type="EMBL" id="NGO65351.1"/>
    </source>
</evidence>
<dbReference type="Proteomes" id="UP000477849">
    <property type="component" value="Unassembled WGS sequence"/>
</dbReference>
<feature type="coiled-coil region" evidence="7">
    <location>
        <begin position="75"/>
        <end position="151"/>
    </location>
</feature>
<comment type="cofactor">
    <cofactor evidence="1">
        <name>Zn(2+)</name>
        <dbReference type="ChEBI" id="CHEBI:29105"/>
    </cofactor>
</comment>
<feature type="region of interest" description="Disordered" evidence="8">
    <location>
        <begin position="36"/>
        <end position="68"/>
    </location>
</feature>
<dbReference type="PROSITE" id="PS51318">
    <property type="entry name" value="TAT"/>
    <property type="match status" value="1"/>
</dbReference>
<comment type="caution">
    <text evidence="11">The sequence shown here is derived from an EMBL/GenBank/DDBJ whole genome shotgun (WGS) entry which is preliminary data.</text>
</comment>
<protein>
    <submittedName>
        <fullName evidence="11">Peptidoglycan DD-metalloendopeptidase family protein</fullName>
    </submittedName>
</protein>
<dbReference type="GO" id="GO:0004222">
    <property type="term" value="F:metalloendopeptidase activity"/>
    <property type="evidence" value="ECO:0007669"/>
    <property type="project" value="TreeGrafter"/>
</dbReference>
<dbReference type="InterPro" id="IPR011055">
    <property type="entry name" value="Dup_hybrid_motif"/>
</dbReference>
<evidence type="ECO:0000256" key="1">
    <source>
        <dbReference type="ARBA" id="ARBA00001947"/>
    </source>
</evidence>
<dbReference type="InterPro" id="IPR016047">
    <property type="entry name" value="M23ase_b-sheet_dom"/>
</dbReference>
<feature type="region of interest" description="Disordered" evidence="8">
    <location>
        <begin position="306"/>
        <end position="325"/>
    </location>
</feature>
<reference evidence="11 12" key="1">
    <citation type="submission" date="2020-02" db="EMBL/GenBank/DDBJ databases">
        <title>Genome sequence of the type strain CCBAU10050 of Rhizobium daejeonense.</title>
        <authorList>
            <person name="Gao J."/>
            <person name="Sun J."/>
        </authorList>
    </citation>
    <scope>NUCLEOTIDE SEQUENCE [LARGE SCALE GENOMIC DNA]</scope>
    <source>
        <strain evidence="11 12">CCBAU10050</strain>
    </source>
</reference>
<keyword evidence="5" id="KW-0862">Zinc</keyword>
<dbReference type="SUPFAM" id="SSF51261">
    <property type="entry name" value="Duplicated hybrid motif"/>
    <property type="match status" value="1"/>
</dbReference>
<dbReference type="InterPro" id="IPR006311">
    <property type="entry name" value="TAT_signal"/>
</dbReference>
<feature type="compositionally biased region" description="Low complexity" evidence="8">
    <location>
        <begin position="44"/>
        <end position="57"/>
    </location>
</feature>
<feature type="domain" description="M23ase beta-sheet core" evidence="10">
    <location>
        <begin position="373"/>
        <end position="474"/>
    </location>
</feature>
<keyword evidence="2" id="KW-0645">Protease</keyword>
<evidence type="ECO:0000256" key="2">
    <source>
        <dbReference type="ARBA" id="ARBA00022670"/>
    </source>
</evidence>
<feature type="region of interest" description="Disordered" evidence="8">
    <location>
        <begin position="470"/>
        <end position="491"/>
    </location>
</feature>
<accession>A0A6M1S4Y8</accession>
<evidence type="ECO:0000256" key="9">
    <source>
        <dbReference type="SAM" id="SignalP"/>
    </source>
</evidence>
<keyword evidence="12" id="KW-1185">Reference proteome</keyword>
<dbReference type="CDD" id="cd12797">
    <property type="entry name" value="M23_peptidase"/>
    <property type="match status" value="1"/>
</dbReference>
<keyword evidence="7" id="KW-0175">Coiled coil</keyword>
<sequence>MRKAVTTSGRRALRAGAGGALVLAAVMVGHALPPARAQEPTEPADPAASTAVSPATPGVASAANAAPQSGVDDAAQALRLKRDQIGRELQELSRSMQLSQEKSENLQQSIAAIAKTSESLKSALIESASRRKDLERKMAEGERKLADLGVREDKIRHSFKERRAVLAEVLAALQRMGRNPPPALLVSPDDALASVRTAILLGAVVPGVRKETDKLAADLQELLRLRDEGQKEMTSLVTTMQSRQEEERRMDLLLVENGRLSKQNAEELDAERRRAEQLAERASTMEGLIASLESEISSVREAAETARAEEEKRRQQTEEQKQKARELALSTLPDKNRIAPAYPFSELKKKLELPVAGDILRQFGDPDGTGHPARGMVIAASAGALVTAPADAWVVFAGEFRSYGQMVILNTGDGYHVVLSGMDRISTSQGRFVLSGEPLAVMGEKRVASATGLALETDRPTLYIEFRKDGKPVDSRPWWTGNDSGKADNGT</sequence>
<proteinExistence type="predicted"/>
<gene>
    <name evidence="11" type="ORF">G6N76_16905</name>
</gene>
<dbReference type="PANTHER" id="PTHR21666">
    <property type="entry name" value="PEPTIDASE-RELATED"/>
    <property type="match status" value="1"/>
</dbReference>
<keyword evidence="4" id="KW-0378">Hydrolase</keyword>
<dbReference type="Pfam" id="PF01551">
    <property type="entry name" value="Peptidase_M23"/>
    <property type="match status" value="1"/>
</dbReference>
<keyword evidence="6" id="KW-0482">Metalloprotease</keyword>
<evidence type="ECO:0000256" key="6">
    <source>
        <dbReference type="ARBA" id="ARBA00023049"/>
    </source>
</evidence>
<evidence type="ECO:0000259" key="10">
    <source>
        <dbReference type="Pfam" id="PF01551"/>
    </source>
</evidence>
<feature type="signal peptide" evidence="9">
    <location>
        <begin position="1"/>
        <end position="37"/>
    </location>
</feature>
<dbReference type="Gene3D" id="2.70.70.10">
    <property type="entry name" value="Glucose Permease (Domain IIA)"/>
    <property type="match status" value="1"/>
</dbReference>
<evidence type="ECO:0000256" key="7">
    <source>
        <dbReference type="SAM" id="Coils"/>
    </source>
</evidence>
<dbReference type="GO" id="GO:0046872">
    <property type="term" value="F:metal ion binding"/>
    <property type="evidence" value="ECO:0007669"/>
    <property type="project" value="UniProtKB-KW"/>
</dbReference>
<organism evidence="11 12">
    <name type="scientific">Rhizobium daejeonense</name>
    <dbReference type="NCBI Taxonomy" id="240521"/>
    <lineage>
        <taxon>Bacteria</taxon>
        <taxon>Pseudomonadati</taxon>
        <taxon>Pseudomonadota</taxon>
        <taxon>Alphaproteobacteria</taxon>
        <taxon>Hyphomicrobiales</taxon>
        <taxon>Rhizobiaceae</taxon>
        <taxon>Rhizobium/Agrobacterium group</taxon>
        <taxon>Rhizobium</taxon>
    </lineage>
</organism>
<dbReference type="EMBL" id="JAAKZH010000005">
    <property type="protein sequence ID" value="NGO65351.1"/>
    <property type="molecule type" value="Genomic_DNA"/>
</dbReference>
<dbReference type="AlphaFoldDB" id="A0A6M1S4Y8"/>